<evidence type="ECO:0000313" key="4">
    <source>
        <dbReference type="EMBL" id="QDY80255.1"/>
    </source>
</evidence>
<feature type="transmembrane region" description="Helical" evidence="2">
    <location>
        <begin position="174"/>
        <end position="192"/>
    </location>
</feature>
<keyword evidence="2" id="KW-1133">Transmembrane helix</keyword>
<accession>A0A5B8JEQ6</accession>
<evidence type="ECO:0000256" key="2">
    <source>
        <dbReference type="SAM" id="Phobius"/>
    </source>
</evidence>
<dbReference type="RefSeq" id="WP_146483652.1">
    <property type="nucleotide sequence ID" value="NZ_CP042266.1"/>
</dbReference>
<keyword evidence="2" id="KW-0472">Membrane</keyword>
<dbReference type="KEGG" id="sqz:FQU76_31290"/>
<keyword evidence="2" id="KW-0812">Transmembrane</keyword>
<keyword evidence="5" id="KW-1185">Reference proteome</keyword>
<sequence length="201" mass="19534">MRAIRAASAALLATTVLALAAPVARAGGDGKSVLFTVSPSTVAPGGRVALSASNCTTTATASSGVFDTATIRPGTSATATVDTDARRGAQYSVRFTCGSQQGTFVLTISGGSASPTISSTYRPPATTATPAPSPSRTVTATATRGATATATVTPQGVRGGLGGSIGGGAGTGEFAVGAVFVAVAAAGTGYVLRRRTAGRRH</sequence>
<keyword evidence="3" id="KW-0732">Signal</keyword>
<organism evidence="4 5">
    <name type="scientific">Streptomyces qinzhouensis</name>
    <dbReference type="NCBI Taxonomy" id="2599401"/>
    <lineage>
        <taxon>Bacteria</taxon>
        <taxon>Bacillati</taxon>
        <taxon>Actinomycetota</taxon>
        <taxon>Actinomycetes</taxon>
        <taxon>Kitasatosporales</taxon>
        <taxon>Streptomycetaceae</taxon>
        <taxon>Streptomyces</taxon>
    </lineage>
</organism>
<evidence type="ECO:0000256" key="1">
    <source>
        <dbReference type="SAM" id="MobiDB-lite"/>
    </source>
</evidence>
<proteinExistence type="predicted"/>
<evidence type="ECO:0000256" key="3">
    <source>
        <dbReference type="SAM" id="SignalP"/>
    </source>
</evidence>
<feature type="compositionally biased region" description="Low complexity" evidence="1">
    <location>
        <begin position="118"/>
        <end position="138"/>
    </location>
</feature>
<gene>
    <name evidence="4" type="ORF">FQU76_31290</name>
</gene>
<name>A0A5B8JEQ6_9ACTN</name>
<dbReference type="EMBL" id="CP042266">
    <property type="protein sequence ID" value="QDY80255.1"/>
    <property type="molecule type" value="Genomic_DNA"/>
</dbReference>
<feature type="signal peptide" evidence="3">
    <location>
        <begin position="1"/>
        <end position="20"/>
    </location>
</feature>
<feature type="region of interest" description="Disordered" evidence="1">
    <location>
        <begin position="116"/>
        <end position="138"/>
    </location>
</feature>
<dbReference type="Proteomes" id="UP000320580">
    <property type="component" value="Chromosome"/>
</dbReference>
<dbReference type="OrthoDB" id="4332523at2"/>
<protein>
    <recommendedName>
        <fullName evidence="6">Lipoprotein</fullName>
    </recommendedName>
</protein>
<evidence type="ECO:0000313" key="5">
    <source>
        <dbReference type="Proteomes" id="UP000320580"/>
    </source>
</evidence>
<evidence type="ECO:0008006" key="6">
    <source>
        <dbReference type="Google" id="ProtNLM"/>
    </source>
</evidence>
<reference evidence="4 5" key="1">
    <citation type="submission" date="2019-07" db="EMBL/GenBank/DDBJ databases">
        <authorList>
            <person name="Zhu P."/>
        </authorList>
    </citation>
    <scope>NUCLEOTIDE SEQUENCE [LARGE SCALE GENOMIC DNA]</scope>
    <source>
        <strain evidence="4 5">SSL-25</strain>
    </source>
</reference>
<feature type="chain" id="PRO_5022775861" description="Lipoprotein" evidence="3">
    <location>
        <begin position="21"/>
        <end position="201"/>
    </location>
</feature>
<dbReference type="AlphaFoldDB" id="A0A5B8JEQ6"/>